<feature type="binding site" evidence="7">
    <location>
        <begin position="45"/>
        <end position="46"/>
    </location>
    <ligand>
        <name>substrate</name>
    </ligand>
</feature>
<evidence type="ECO:0000313" key="9">
    <source>
        <dbReference type="Proteomes" id="UP000322976"/>
    </source>
</evidence>
<comment type="caution">
    <text evidence="8">The sequence shown here is derived from an EMBL/GenBank/DDBJ whole genome shotgun (WGS) entry which is preliminary data.</text>
</comment>
<keyword evidence="9" id="KW-1185">Reference proteome</keyword>
<dbReference type="InterPro" id="IPR001920">
    <property type="entry name" value="Asp/Glu_race"/>
</dbReference>
<feature type="binding site" evidence="7">
    <location>
        <begin position="77"/>
        <end position="78"/>
    </location>
    <ligand>
        <name>substrate</name>
    </ligand>
</feature>
<dbReference type="GO" id="GO:0071555">
    <property type="term" value="P:cell wall organization"/>
    <property type="evidence" value="ECO:0007669"/>
    <property type="project" value="UniProtKB-KW"/>
</dbReference>
<evidence type="ECO:0000256" key="3">
    <source>
        <dbReference type="ARBA" id="ARBA00022960"/>
    </source>
</evidence>
<reference evidence="8 9" key="1">
    <citation type="submission" date="2019-08" db="EMBL/GenBank/DDBJ databases">
        <title>Calorimonas adulescens gen. nov., sp. nov., an anaerobic thermophilic bacterium from Sakhalin hot spring.</title>
        <authorList>
            <person name="Khomyakova M.A."/>
            <person name="Merkel A.Y."/>
            <person name="Novikov A."/>
            <person name="Bonch-Osmolovskaya E.A."/>
            <person name="Slobodkin A.I."/>
        </authorList>
    </citation>
    <scope>NUCLEOTIDE SEQUENCE [LARGE SCALE GENOMIC DNA]</scope>
    <source>
        <strain evidence="8 9">A05MB</strain>
    </source>
</reference>
<feature type="binding site" evidence="7">
    <location>
        <begin position="13"/>
        <end position="14"/>
    </location>
    <ligand>
        <name>substrate</name>
    </ligand>
</feature>
<dbReference type="InterPro" id="IPR015942">
    <property type="entry name" value="Asp/Glu/hydantoin_racemase"/>
</dbReference>
<comment type="pathway">
    <text evidence="7">Cell wall biogenesis; peptidoglycan biosynthesis.</text>
</comment>
<evidence type="ECO:0000256" key="5">
    <source>
        <dbReference type="ARBA" id="ARBA00023235"/>
    </source>
</evidence>
<evidence type="ECO:0000256" key="1">
    <source>
        <dbReference type="ARBA" id="ARBA00001602"/>
    </source>
</evidence>
<dbReference type="EC" id="5.1.1.3" evidence="2 7"/>
<dbReference type="SUPFAM" id="SSF53681">
    <property type="entry name" value="Aspartate/glutamate racemase"/>
    <property type="match status" value="2"/>
</dbReference>
<comment type="catalytic activity">
    <reaction evidence="1 7">
        <text>L-glutamate = D-glutamate</text>
        <dbReference type="Rhea" id="RHEA:12813"/>
        <dbReference type="ChEBI" id="CHEBI:29985"/>
        <dbReference type="ChEBI" id="CHEBI:29986"/>
        <dbReference type="EC" id="5.1.1.3"/>
    </reaction>
</comment>
<dbReference type="GO" id="GO:0008881">
    <property type="term" value="F:glutamate racemase activity"/>
    <property type="evidence" value="ECO:0007669"/>
    <property type="project" value="UniProtKB-UniRule"/>
</dbReference>
<sequence>MVNMDPRPIGIYDSGVGGLTVLKECMRALPDEDYIYFADTGRLPYGEKKREEIIGFSHDIVSFLKDKGVKAVVVACNTSASCINPVDFDIPMVDVLSMGVKNAVRVTRNGRIGVLATSLTVKNHTYRDRIKSYDSSIEVYEVAAPEFVPLVEAGMADSSKAKEVVKKYVSRFEGTGIDTLVLGCTHYPFLLKHIKEEIDEGVFIVDPAQWTAQGLMDILHGMNLLREDKDCHVTFYASGPEKGLSDMAEVLFGYKIHVDMHSW</sequence>
<organism evidence="8 9">
    <name type="scientific">Calorimonas adulescens</name>
    <dbReference type="NCBI Taxonomy" id="2606906"/>
    <lineage>
        <taxon>Bacteria</taxon>
        <taxon>Bacillati</taxon>
        <taxon>Bacillota</taxon>
        <taxon>Clostridia</taxon>
        <taxon>Thermoanaerobacterales</taxon>
        <taxon>Thermoanaerobacteraceae</taxon>
        <taxon>Calorimonas</taxon>
    </lineage>
</organism>
<dbReference type="GO" id="GO:0008360">
    <property type="term" value="P:regulation of cell shape"/>
    <property type="evidence" value="ECO:0007669"/>
    <property type="project" value="UniProtKB-KW"/>
</dbReference>
<dbReference type="PANTHER" id="PTHR21198">
    <property type="entry name" value="GLUTAMATE RACEMASE"/>
    <property type="match status" value="1"/>
</dbReference>
<evidence type="ECO:0000313" key="8">
    <source>
        <dbReference type="EMBL" id="TZE80856.1"/>
    </source>
</evidence>
<feature type="active site" description="Proton donor/acceptor" evidence="7">
    <location>
        <position position="184"/>
    </location>
</feature>
<feature type="active site" description="Proton donor/acceptor" evidence="7">
    <location>
        <position position="76"/>
    </location>
</feature>
<evidence type="ECO:0000256" key="4">
    <source>
        <dbReference type="ARBA" id="ARBA00022984"/>
    </source>
</evidence>
<dbReference type="Pfam" id="PF01177">
    <property type="entry name" value="Asp_Glu_race"/>
    <property type="match status" value="1"/>
</dbReference>
<comment type="function">
    <text evidence="7">Provides the (R)-glutamate required for cell wall biosynthesis.</text>
</comment>
<keyword evidence="5 7" id="KW-0413">Isomerase</keyword>
<evidence type="ECO:0000256" key="7">
    <source>
        <dbReference type="HAMAP-Rule" id="MF_00258"/>
    </source>
</evidence>
<dbReference type="GO" id="GO:0009252">
    <property type="term" value="P:peptidoglycan biosynthetic process"/>
    <property type="evidence" value="ECO:0007669"/>
    <property type="project" value="UniProtKB-UniRule"/>
</dbReference>
<dbReference type="PROSITE" id="PS00924">
    <property type="entry name" value="ASP_GLU_RACEMASE_2"/>
    <property type="match status" value="1"/>
</dbReference>
<dbReference type="InterPro" id="IPR033134">
    <property type="entry name" value="Asp/Glu_racemase_AS_2"/>
</dbReference>
<feature type="binding site" evidence="7">
    <location>
        <begin position="185"/>
        <end position="186"/>
    </location>
    <ligand>
        <name>substrate</name>
    </ligand>
</feature>
<keyword evidence="3 7" id="KW-0133">Cell shape</keyword>
<gene>
    <name evidence="7" type="primary">murI</name>
    <name evidence="8" type="ORF">FWJ32_11685</name>
</gene>
<accession>A0A5D8QAP8</accession>
<name>A0A5D8QAP8_9THEO</name>
<protein>
    <recommendedName>
        <fullName evidence="2 7">Glutamate racemase</fullName>
        <ecNumber evidence="2 7">5.1.1.3</ecNumber>
    </recommendedName>
</protein>
<dbReference type="UniPathway" id="UPA00219"/>
<dbReference type="AlphaFoldDB" id="A0A5D8QAP8"/>
<dbReference type="Proteomes" id="UP000322976">
    <property type="component" value="Unassembled WGS sequence"/>
</dbReference>
<dbReference type="NCBIfam" id="TIGR00067">
    <property type="entry name" value="glut_race"/>
    <property type="match status" value="1"/>
</dbReference>
<dbReference type="Gene3D" id="3.40.50.1860">
    <property type="match status" value="2"/>
</dbReference>
<dbReference type="FunFam" id="3.40.50.1860:FF:000001">
    <property type="entry name" value="Glutamate racemase"/>
    <property type="match status" value="1"/>
</dbReference>
<evidence type="ECO:0000256" key="6">
    <source>
        <dbReference type="ARBA" id="ARBA00023316"/>
    </source>
</evidence>
<dbReference type="InterPro" id="IPR004391">
    <property type="entry name" value="Glu_race"/>
</dbReference>
<dbReference type="HAMAP" id="MF_00258">
    <property type="entry name" value="Glu_racemase"/>
    <property type="match status" value="1"/>
</dbReference>
<comment type="similarity">
    <text evidence="7">Belongs to the aspartate/glutamate racemases family.</text>
</comment>
<dbReference type="PANTHER" id="PTHR21198:SF2">
    <property type="entry name" value="GLUTAMATE RACEMASE"/>
    <property type="match status" value="1"/>
</dbReference>
<dbReference type="EMBL" id="VTPS01000022">
    <property type="protein sequence ID" value="TZE80856.1"/>
    <property type="molecule type" value="Genomic_DNA"/>
</dbReference>
<evidence type="ECO:0000256" key="2">
    <source>
        <dbReference type="ARBA" id="ARBA00013090"/>
    </source>
</evidence>
<proteinExistence type="inferred from homology"/>
<keyword evidence="4 7" id="KW-0573">Peptidoglycan synthesis</keyword>
<keyword evidence="6 7" id="KW-0961">Cell wall biogenesis/degradation</keyword>